<name>A0A1Y2FDM0_PROLT</name>
<dbReference type="Pfam" id="PF00443">
    <property type="entry name" value="UCH"/>
    <property type="match status" value="1"/>
</dbReference>
<dbReference type="PANTHER" id="PTHR21646:SF95">
    <property type="entry name" value="UBIQUITIN CARBOXYL-TERMINAL HYDROLASE 4-RELATED"/>
    <property type="match status" value="1"/>
</dbReference>
<dbReference type="PROSITE" id="PS50235">
    <property type="entry name" value="USP_3"/>
    <property type="match status" value="1"/>
</dbReference>
<dbReference type="Gene3D" id="1.20.58.80">
    <property type="entry name" value="Phosphotransferase system, lactose/cellobiose-type IIA subunit"/>
    <property type="match status" value="1"/>
</dbReference>
<evidence type="ECO:0000313" key="12">
    <source>
        <dbReference type="Proteomes" id="UP000193685"/>
    </source>
</evidence>
<dbReference type="RefSeq" id="XP_040724890.1">
    <property type="nucleotide sequence ID" value="XM_040869484.1"/>
</dbReference>
<accession>A0A1Y2FDM0</accession>
<keyword evidence="12" id="KW-1185">Reference proteome</keyword>
<feature type="domain" description="USP" evidence="10">
    <location>
        <begin position="552"/>
        <end position="890"/>
    </location>
</feature>
<dbReference type="InterPro" id="IPR015063">
    <property type="entry name" value="USP8_dimer"/>
</dbReference>
<dbReference type="InterPro" id="IPR036873">
    <property type="entry name" value="Rhodanese-like_dom_sf"/>
</dbReference>
<dbReference type="SUPFAM" id="SSF54001">
    <property type="entry name" value="Cysteine proteinases"/>
    <property type="match status" value="1"/>
</dbReference>
<dbReference type="PROSITE" id="PS50206">
    <property type="entry name" value="RHODANESE_3"/>
    <property type="match status" value="1"/>
</dbReference>
<comment type="catalytic activity">
    <reaction evidence="1 7">
        <text>Thiol-dependent hydrolysis of ester, thioester, amide, peptide and isopeptide bonds formed by the C-terminal Gly of ubiquitin (a 76-residue protein attached to proteins as an intracellular targeting signal).</text>
        <dbReference type="EC" id="3.4.19.12"/>
    </reaction>
</comment>
<dbReference type="Gene3D" id="3.40.250.10">
    <property type="entry name" value="Rhodanese-like domain"/>
    <property type="match status" value="1"/>
</dbReference>
<dbReference type="EC" id="3.4.19.12" evidence="7"/>
<dbReference type="InterPro" id="IPR018200">
    <property type="entry name" value="USP_CS"/>
</dbReference>
<keyword evidence="6 7" id="KW-0788">Thiol protease</keyword>
<evidence type="ECO:0000256" key="3">
    <source>
        <dbReference type="ARBA" id="ARBA00022670"/>
    </source>
</evidence>
<dbReference type="AlphaFoldDB" id="A0A1Y2FDM0"/>
<dbReference type="GO" id="GO:0006508">
    <property type="term" value="P:proteolysis"/>
    <property type="evidence" value="ECO:0007669"/>
    <property type="project" value="UniProtKB-KW"/>
</dbReference>
<evidence type="ECO:0000256" key="6">
    <source>
        <dbReference type="ARBA" id="ARBA00022807"/>
    </source>
</evidence>
<dbReference type="GO" id="GO:0016579">
    <property type="term" value="P:protein deubiquitination"/>
    <property type="evidence" value="ECO:0007669"/>
    <property type="project" value="InterPro"/>
</dbReference>
<dbReference type="PROSITE" id="PS00972">
    <property type="entry name" value="USP_1"/>
    <property type="match status" value="1"/>
</dbReference>
<evidence type="ECO:0000256" key="7">
    <source>
        <dbReference type="RuleBase" id="RU366025"/>
    </source>
</evidence>
<dbReference type="InterPro" id="IPR038765">
    <property type="entry name" value="Papain-like_cys_pep_sf"/>
</dbReference>
<evidence type="ECO:0000313" key="11">
    <source>
        <dbReference type="EMBL" id="ORY81514.1"/>
    </source>
</evidence>
<reference evidence="11 12" key="1">
    <citation type="submission" date="2016-07" db="EMBL/GenBank/DDBJ databases">
        <title>Pervasive Adenine N6-methylation of Active Genes in Fungi.</title>
        <authorList>
            <consortium name="DOE Joint Genome Institute"/>
            <person name="Mondo S.J."/>
            <person name="Dannebaum R.O."/>
            <person name="Kuo R.C."/>
            <person name="Labutti K."/>
            <person name="Haridas S."/>
            <person name="Kuo A."/>
            <person name="Salamov A."/>
            <person name="Ahrendt S.R."/>
            <person name="Lipzen A."/>
            <person name="Sullivan W."/>
            <person name="Andreopoulos W.B."/>
            <person name="Clum A."/>
            <person name="Lindquist E."/>
            <person name="Daum C."/>
            <person name="Ramamoorthy G.K."/>
            <person name="Gryganskyi A."/>
            <person name="Culley D."/>
            <person name="Magnuson J.K."/>
            <person name="James T.Y."/>
            <person name="O'Malley M.A."/>
            <person name="Stajich J.E."/>
            <person name="Spatafora J.W."/>
            <person name="Visel A."/>
            <person name="Grigoriev I.V."/>
        </authorList>
    </citation>
    <scope>NUCLEOTIDE SEQUENCE [LARGE SCALE GENOMIC DNA]</scope>
    <source>
        <strain evidence="11 12">12-1054</strain>
    </source>
</reference>
<dbReference type="Proteomes" id="UP000193685">
    <property type="component" value="Unassembled WGS sequence"/>
</dbReference>
<dbReference type="STRING" id="56484.A0A1Y2FDM0"/>
<dbReference type="Pfam" id="PF08969">
    <property type="entry name" value="USP8_dimer"/>
    <property type="match status" value="1"/>
</dbReference>
<feature type="domain" description="Rhodanese" evidence="9">
    <location>
        <begin position="274"/>
        <end position="404"/>
    </location>
</feature>
<evidence type="ECO:0000256" key="4">
    <source>
        <dbReference type="ARBA" id="ARBA00022786"/>
    </source>
</evidence>
<organism evidence="11 12">
    <name type="scientific">Protomyces lactucae-debilis</name>
    <dbReference type="NCBI Taxonomy" id="2754530"/>
    <lineage>
        <taxon>Eukaryota</taxon>
        <taxon>Fungi</taxon>
        <taxon>Dikarya</taxon>
        <taxon>Ascomycota</taxon>
        <taxon>Taphrinomycotina</taxon>
        <taxon>Taphrinomycetes</taxon>
        <taxon>Taphrinales</taxon>
        <taxon>Protomycetaceae</taxon>
        <taxon>Protomyces</taxon>
    </lineage>
</organism>
<evidence type="ECO:0000256" key="2">
    <source>
        <dbReference type="ARBA" id="ARBA00009085"/>
    </source>
</evidence>
<evidence type="ECO:0000259" key="9">
    <source>
        <dbReference type="PROSITE" id="PS50206"/>
    </source>
</evidence>
<proteinExistence type="inferred from homology"/>
<dbReference type="InterPro" id="IPR028889">
    <property type="entry name" value="USP"/>
</dbReference>
<feature type="region of interest" description="Disordered" evidence="8">
    <location>
        <begin position="218"/>
        <end position="252"/>
    </location>
</feature>
<dbReference type="Gene3D" id="3.90.70.10">
    <property type="entry name" value="Cysteine proteinases"/>
    <property type="match status" value="1"/>
</dbReference>
<keyword evidence="3 7" id="KW-0645">Protease</keyword>
<dbReference type="SUPFAM" id="SSF52821">
    <property type="entry name" value="Rhodanese/Cell cycle control phosphatase"/>
    <property type="match status" value="1"/>
</dbReference>
<comment type="caution">
    <text evidence="11">The sequence shown here is derived from an EMBL/GenBank/DDBJ whole genome shotgun (WGS) entry which is preliminary data.</text>
</comment>
<dbReference type="InterPro" id="IPR001394">
    <property type="entry name" value="Peptidase_C19_UCH"/>
</dbReference>
<dbReference type="InterPro" id="IPR001763">
    <property type="entry name" value="Rhodanese-like_dom"/>
</dbReference>
<feature type="compositionally biased region" description="Low complexity" evidence="8">
    <location>
        <begin position="227"/>
        <end position="242"/>
    </location>
</feature>
<dbReference type="OrthoDB" id="292964at2759"/>
<comment type="similarity">
    <text evidence="2 7">Belongs to the peptidase C19 family.</text>
</comment>
<dbReference type="EMBL" id="MCFI01000011">
    <property type="protein sequence ID" value="ORY81514.1"/>
    <property type="molecule type" value="Genomic_DNA"/>
</dbReference>
<evidence type="ECO:0000256" key="1">
    <source>
        <dbReference type="ARBA" id="ARBA00000707"/>
    </source>
</evidence>
<dbReference type="GeneID" id="63786083"/>
<sequence>MASLAGTALLRIRSQMSRLSAKSSEPAGRSGDVAFSTSSSSGLLANQDILFYAPSEEEDRSRDELSWCVVSQMTNASPLQTRQPTTQQRDPSIAQGSFIHALEVPEPAMRETRFEALKRRGQVDADIDGMPVDFWLTTAKKLYRSAQVCEERGQLEDAFLFYARTYDLMSERIPRHHAYAQWKTTNIEGRRELSEFRSVLAGEIESYGALMMKLKRQLSDSADERPASSSSHRSSLRSNGRSPHLPPATAGPVVLAKTNNIEAPRLIQYLRENRDAKVLFLDIRPRPDFERQHIDMPSVACIDPLVCRDNVHCQDLEDSFAVAPEEELKMFEARHEYNLIVFYDNKSTMLDDPRNDDLYTHKVLKNMYTALWEKSGWRKPLSRPPMLLVGGINAWMRAGGAIVNMPNDDGTHTPPSKSSVGAVLASPPVTPEQSEKQRNRVISVIGPRNGDMPYARSVQEYIANYVDRKSSQSMVSPVESFAKLKLKPLPVPNTAPLSVRLPQNKVPSPYLIDANVRRPPQGPASRPLPAFARQPSIGGQISRLGQVTIGKTGLKNLGNSCFMNAVLQCLSACFPLARYFTSGRYKEDVNLSNPLGYKGDIARRFAELLRDLASDDNTVVAPVNLRAQIGKIRPEFASNNQEDAQELMVFLLDGLHEDLNGHAQRPNLRELTEAEEEVKERMPDLKVSSIEWARYQHRNKSVIVDLFQGQLQSRLRCLTCGHQSTTYNAFTSLSLPIPKQPHLSLTSCLDEFVKSESMDGEDSWHCAKCKTLRKATKRLAISKLPDVLLIHFKRFETKGPWRDKINVDISFPLKALDMTDYLGHLGGDQVSSIYDLFGIVYHRGSMEGGHYTAMVSADPTNDWTLFDDSRVAPSNQIDGRAAYILFYQKRSQAI</sequence>
<keyword evidence="5 7" id="KW-0378">Hydrolase</keyword>
<feature type="region of interest" description="Disordered" evidence="8">
    <location>
        <begin position="19"/>
        <end position="40"/>
    </location>
</feature>
<dbReference type="CDD" id="cd02674">
    <property type="entry name" value="Peptidase_C19R"/>
    <property type="match status" value="1"/>
</dbReference>
<gene>
    <name evidence="11" type="ORF">BCR37DRAFT_380414</name>
</gene>
<protein>
    <recommendedName>
        <fullName evidence="7">Ubiquitin carboxyl-terminal hydrolase</fullName>
        <ecNumber evidence="7">3.4.19.12</ecNumber>
    </recommendedName>
</protein>
<dbReference type="OMA" id="PFVHTYE"/>
<dbReference type="InterPro" id="IPR050185">
    <property type="entry name" value="Ub_carboxyl-term_hydrolase"/>
</dbReference>
<dbReference type="GO" id="GO:0004843">
    <property type="term" value="F:cysteine-type deubiquitinase activity"/>
    <property type="evidence" value="ECO:0007669"/>
    <property type="project" value="UniProtKB-UniRule"/>
</dbReference>
<evidence type="ECO:0000256" key="5">
    <source>
        <dbReference type="ARBA" id="ARBA00022801"/>
    </source>
</evidence>
<evidence type="ECO:0000256" key="8">
    <source>
        <dbReference type="SAM" id="MobiDB-lite"/>
    </source>
</evidence>
<feature type="region of interest" description="Disordered" evidence="8">
    <location>
        <begin position="408"/>
        <end position="437"/>
    </location>
</feature>
<keyword evidence="4 7" id="KW-0833">Ubl conjugation pathway</keyword>
<dbReference type="PANTHER" id="PTHR21646">
    <property type="entry name" value="UBIQUITIN CARBOXYL-TERMINAL HYDROLASE"/>
    <property type="match status" value="1"/>
</dbReference>
<dbReference type="PROSITE" id="PS00973">
    <property type="entry name" value="USP_2"/>
    <property type="match status" value="1"/>
</dbReference>
<evidence type="ECO:0000259" key="10">
    <source>
        <dbReference type="PROSITE" id="PS50235"/>
    </source>
</evidence>